<dbReference type="EMBL" id="LJUO01000038">
    <property type="protein sequence ID" value="KPK72214.1"/>
    <property type="molecule type" value="Genomic_DNA"/>
</dbReference>
<dbReference type="Gene3D" id="3.40.50.10390">
    <property type="entry name" value="Gingipain r, domain 1"/>
    <property type="match status" value="1"/>
</dbReference>
<protein>
    <recommendedName>
        <fullName evidence="3">Gingipain domain-containing protein</fullName>
    </recommendedName>
</protein>
<dbReference type="SUPFAM" id="SSF52129">
    <property type="entry name" value="Caspase-like"/>
    <property type="match status" value="1"/>
</dbReference>
<feature type="compositionally biased region" description="Basic residues" evidence="2">
    <location>
        <begin position="355"/>
        <end position="370"/>
    </location>
</feature>
<evidence type="ECO:0000259" key="3">
    <source>
        <dbReference type="Pfam" id="PF01364"/>
    </source>
</evidence>
<evidence type="ECO:0000313" key="5">
    <source>
        <dbReference type="Proteomes" id="UP000051096"/>
    </source>
</evidence>
<proteinExistence type="predicted"/>
<dbReference type="InterPro" id="IPR001769">
    <property type="entry name" value="Gingipain"/>
</dbReference>
<dbReference type="Proteomes" id="UP000051096">
    <property type="component" value="Unassembled WGS sequence"/>
</dbReference>
<dbReference type="InterPro" id="IPR029031">
    <property type="entry name" value="Gingipain_N_sf"/>
</dbReference>
<reference evidence="4 5" key="1">
    <citation type="journal article" date="2015" name="Microbiome">
        <title>Genomic resolution of linkages in carbon, nitrogen, and sulfur cycling among widespread estuary sediment bacteria.</title>
        <authorList>
            <person name="Baker B.J."/>
            <person name="Lazar C.S."/>
            <person name="Teske A.P."/>
            <person name="Dick G.J."/>
        </authorList>
    </citation>
    <scope>NUCLEOTIDE SEQUENCE [LARGE SCALE GENOMIC DNA]</scope>
    <source>
        <strain evidence="4">SM23_60</strain>
    </source>
</reference>
<sequence>MRMLIVSGKDALQRVVGKTLAVESAVRTLARSKTEYETKFLYYDRANSLKTRKAKKTPRSIRQFILNIEKRWGEIDFLLLLGGDSVIPFFRLLNPCQDRDGVVVSDNPYASRDSDHAIPERACARIPDNRSARFIIRQLKKYTGHTRSSFGMTADTWKSASRDVYRTVGSIDELKVSPPVTTEMFASTWLKKKRFLYFNLHGSKESPHWYGQGNGNYPIAVALRNVLKASGVVATEACYGAWIIDKSSDNSLALAFLKEKTILALCGSTTIAYGPVVPPAGEADLLIKYFLEYAQKGLTLGESLRNAKVDFAREMLRRQGFLDDDDTKTLLQFVLYGDPTVRLGIQKIRGSGHQVKGRKRDKVTGKRRAQ</sequence>
<evidence type="ECO:0000256" key="2">
    <source>
        <dbReference type="SAM" id="MobiDB-lite"/>
    </source>
</evidence>
<dbReference type="GO" id="GO:0006508">
    <property type="term" value="P:proteolysis"/>
    <property type="evidence" value="ECO:0007669"/>
    <property type="project" value="InterPro"/>
</dbReference>
<evidence type="ECO:0000313" key="4">
    <source>
        <dbReference type="EMBL" id="KPK72214.1"/>
    </source>
</evidence>
<dbReference type="InterPro" id="IPR029030">
    <property type="entry name" value="Caspase-like_dom_sf"/>
</dbReference>
<dbReference type="AlphaFoldDB" id="A0A0S8GGS4"/>
<dbReference type="GO" id="GO:0008234">
    <property type="term" value="F:cysteine-type peptidase activity"/>
    <property type="evidence" value="ECO:0007669"/>
    <property type="project" value="InterPro"/>
</dbReference>
<name>A0A0S8GGS4_UNCW3</name>
<feature type="region of interest" description="Disordered" evidence="2">
    <location>
        <begin position="351"/>
        <end position="370"/>
    </location>
</feature>
<comment type="caution">
    <text evidence="4">The sequence shown here is derived from an EMBL/GenBank/DDBJ whole genome shotgun (WGS) entry which is preliminary data.</text>
</comment>
<feature type="domain" description="Gingipain" evidence="3">
    <location>
        <begin position="53"/>
        <end position="343"/>
    </location>
</feature>
<keyword evidence="1" id="KW-0732">Signal</keyword>
<gene>
    <name evidence="4" type="ORF">AMJ87_05420</name>
</gene>
<accession>A0A0S8GGS4</accession>
<evidence type="ECO:0000256" key="1">
    <source>
        <dbReference type="ARBA" id="ARBA00022729"/>
    </source>
</evidence>
<dbReference type="Pfam" id="PF01364">
    <property type="entry name" value="Peptidase_C25"/>
    <property type="match status" value="1"/>
</dbReference>
<organism evidence="4 5">
    <name type="scientific">candidate division WOR_3 bacterium SM23_60</name>
    <dbReference type="NCBI Taxonomy" id="1703780"/>
    <lineage>
        <taxon>Bacteria</taxon>
        <taxon>Bacteria division WOR-3</taxon>
    </lineage>
</organism>